<keyword evidence="3" id="KW-1185">Reference proteome</keyword>
<evidence type="ECO:0000313" key="2">
    <source>
        <dbReference type="EMBL" id="OQP62256.1"/>
    </source>
</evidence>
<name>A0A1V9FVH8_9BACT</name>
<dbReference type="EMBL" id="LWBP01000123">
    <property type="protein sequence ID" value="OQP62256.1"/>
    <property type="molecule type" value="Genomic_DNA"/>
</dbReference>
<dbReference type="OrthoDB" id="681092at2"/>
<evidence type="ECO:0000313" key="3">
    <source>
        <dbReference type="Proteomes" id="UP000192276"/>
    </source>
</evidence>
<organism evidence="2 3">
    <name type="scientific">Niastella populi</name>
    <dbReference type="NCBI Taxonomy" id="550983"/>
    <lineage>
        <taxon>Bacteria</taxon>
        <taxon>Pseudomonadati</taxon>
        <taxon>Bacteroidota</taxon>
        <taxon>Chitinophagia</taxon>
        <taxon>Chitinophagales</taxon>
        <taxon>Chitinophagaceae</taxon>
        <taxon>Niastella</taxon>
    </lineage>
</organism>
<comment type="caution">
    <text evidence="2">The sequence shown here is derived from an EMBL/GenBank/DDBJ whole genome shotgun (WGS) entry which is preliminary data.</text>
</comment>
<sequence>MKNKNPQNEEQGKGGHESKPANIENEEKQLENKTDTAPDEFISPNADTDQPMDGHVINDAVLFGEDHAQYKVDDVPENKDKPGKKQKKDVEKGGL</sequence>
<evidence type="ECO:0000256" key="1">
    <source>
        <dbReference type="SAM" id="MobiDB-lite"/>
    </source>
</evidence>
<proteinExistence type="predicted"/>
<feature type="compositionally biased region" description="Basic and acidic residues" evidence="1">
    <location>
        <begin position="64"/>
        <end position="95"/>
    </location>
</feature>
<feature type="region of interest" description="Disordered" evidence="1">
    <location>
        <begin position="1"/>
        <end position="95"/>
    </location>
</feature>
<dbReference type="STRING" id="550983.A4R26_18460"/>
<dbReference type="AlphaFoldDB" id="A0A1V9FVH8"/>
<feature type="compositionally biased region" description="Basic and acidic residues" evidence="1">
    <location>
        <begin position="10"/>
        <end position="36"/>
    </location>
</feature>
<dbReference type="Proteomes" id="UP000192276">
    <property type="component" value="Unassembled WGS sequence"/>
</dbReference>
<dbReference type="RefSeq" id="WP_081164046.1">
    <property type="nucleotide sequence ID" value="NZ_LWBP01000123.1"/>
</dbReference>
<gene>
    <name evidence="2" type="ORF">A4R26_18460</name>
</gene>
<protein>
    <submittedName>
        <fullName evidence="2">Uncharacterized protein</fullName>
    </submittedName>
</protein>
<reference evidence="3" key="1">
    <citation type="submission" date="2016-04" db="EMBL/GenBank/DDBJ databases">
        <authorList>
            <person name="Chen L."/>
            <person name="Zhuang W."/>
            <person name="Wang G."/>
        </authorList>
    </citation>
    <scope>NUCLEOTIDE SEQUENCE [LARGE SCALE GENOMIC DNA]</scope>
    <source>
        <strain evidence="3">208</strain>
    </source>
</reference>
<accession>A0A1V9FVH8</accession>